<keyword evidence="1" id="KW-0472">Membrane</keyword>
<keyword evidence="3" id="KW-1185">Reference proteome</keyword>
<keyword evidence="2" id="KW-0969">Cilium</keyword>
<sequence>MTPTHNMPARFGDLGDWDASVELFPQDFTLFAMPRSARTLIDGSSAHVFTSPAELDAFLEAEDMRNAPARKKSVAKWVLLLAGVLLVATGVSFIAALFALSWQLLVLSLGTAFASFVAFFASAALGVKEGVDMITGHPQYRRLNRSFAQNHRALPVFFADTNTLSAEERDVLANCVGLYNYCAANDFGLTPQRWRALTLRALTDARTARDHNDPSALVPTRELIRQIEAGGV</sequence>
<evidence type="ECO:0000256" key="1">
    <source>
        <dbReference type="SAM" id="Phobius"/>
    </source>
</evidence>
<feature type="transmembrane region" description="Helical" evidence="1">
    <location>
        <begin position="74"/>
        <end position="98"/>
    </location>
</feature>
<keyword evidence="1" id="KW-0812">Transmembrane</keyword>
<organism evidence="2 3">
    <name type="scientific">Corynebacterium aquatimens</name>
    <dbReference type="NCBI Taxonomy" id="1190508"/>
    <lineage>
        <taxon>Bacteria</taxon>
        <taxon>Bacillati</taxon>
        <taxon>Actinomycetota</taxon>
        <taxon>Actinomycetes</taxon>
        <taxon>Mycobacteriales</taxon>
        <taxon>Corynebacteriaceae</taxon>
        <taxon>Corynebacterium</taxon>
    </lineage>
</organism>
<dbReference type="EMBL" id="JADOUE010000001">
    <property type="protein sequence ID" value="MBG6122113.1"/>
    <property type="molecule type" value="Genomic_DNA"/>
</dbReference>
<dbReference type="Proteomes" id="UP000658613">
    <property type="component" value="Unassembled WGS sequence"/>
</dbReference>
<reference evidence="2" key="1">
    <citation type="submission" date="2020-11" db="EMBL/GenBank/DDBJ databases">
        <title>Sequencing the genomes of 1000 actinobacteria strains.</title>
        <authorList>
            <person name="Klenk H.-P."/>
        </authorList>
    </citation>
    <scope>NUCLEOTIDE SEQUENCE</scope>
    <source>
        <strain evidence="2">DSM 45632</strain>
    </source>
</reference>
<dbReference type="RefSeq" id="WP_196824565.1">
    <property type="nucleotide sequence ID" value="NZ_CP046980.1"/>
</dbReference>
<keyword evidence="1" id="KW-1133">Transmembrane helix</keyword>
<evidence type="ECO:0000313" key="2">
    <source>
        <dbReference type="EMBL" id="MBG6122113.1"/>
    </source>
</evidence>
<comment type="caution">
    <text evidence="2">The sequence shown here is derived from an EMBL/GenBank/DDBJ whole genome shotgun (WGS) entry which is preliminary data.</text>
</comment>
<evidence type="ECO:0000313" key="3">
    <source>
        <dbReference type="Proteomes" id="UP000658613"/>
    </source>
</evidence>
<proteinExistence type="predicted"/>
<keyword evidence="2" id="KW-0966">Cell projection</keyword>
<name>A0A931GRL6_9CORY</name>
<dbReference type="AlphaFoldDB" id="A0A931GRL6"/>
<accession>A0A931GRL6</accession>
<keyword evidence="2" id="KW-0282">Flagellum</keyword>
<feature type="transmembrane region" description="Helical" evidence="1">
    <location>
        <begin position="104"/>
        <end position="127"/>
    </location>
</feature>
<gene>
    <name evidence="2" type="ORF">IW254_001082</name>
</gene>
<protein>
    <submittedName>
        <fullName evidence="2">Flagellar basal body-associated protein FliL</fullName>
    </submittedName>
</protein>